<evidence type="ECO:0000313" key="4">
    <source>
        <dbReference type="Proteomes" id="UP000500961"/>
    </source>
</evidence>
<gene>
    <name evidence="3" type="ORF">FHG85_07540</name>
</gene>
<dbReference type="KEGG" id="ttz:FHG85_07540"/>
<dbReference type="Pfam" id="PF13181">
    <property type="entry name" value="TPR_8"/>
    <property type="match status" value="1"/>
</dbReference>
<dbReference type="RefSeq" id="WP_173074551.1">
    <property type="nucleotide sequence ID" value="NZ_CP041345.1"/>
</dbReference>
<organism evidence="3 4">
    <name type="scientific">Tenuifilum thalassicum</name>
    <dbReference type="NCBI Taxonomy" id="2590900"/>
    <lineage>
        <taxon>Bacteria</taxon>
        <taxon>Pseudomonadati</taxon>
        <taxon>Bacteroidota</taxon>
        <taxon>Bacteroidia</taxon>
        <taxon>Bacteroidales</taxon>
        <taxon>Tenuifilaceae</taxon>
        <taxon>Tenuifilum</taxon>
    </lineage>
</organism>
<dbReference type="PROSITE" id="PS50005">
    <property type="entry name" value="TPR"/>
    <property type="match status" value="1"/>
</dbReference>
<evidence type="ECO:0000256" key="1">
    <source>
        <dbReference type="PROSITE-ProRule" id="PRU00339"/>
    </source>
</evidence>
<accession>A0A7D4BEP8</accession>
<sequence length="242" mass="27313">MSLIVSLVSVSETTVDYNYDEYDKRLYQAFVTGKMDDWEKVIGELEVLVSISPSPTTRFKLLHAQYGYIGYLLGNKQIDKAEKLIEKAEDNANILVKSSNYKSSSKAIQAALLAYRISISPYKVPFLGPKSASLINEALSIDPSNIYAIIEKGNAMHYAPSIVGGNPIEAIAYYRKAIEQIELEKPLKKTWWYINTYTQMGLAAKKAGDKRLAKNIYLKILAIEPNYKWVRDELLPSLSEKD</sequence>
<keyword evidence="1" id="KW-0802">TPR repeat</keyword>
<protein>
    <submittedName>
        <fullName evidence="3">Tetratricopeptide repeat protein</fullName>
    </submittedName>
</protein>
<keyword evidence="2" id="KW-0175">Coiled coil</keyword>
<dbReference type="SUPFAM" id="SSF48452">
    <property type="entry name" value="TPR-like"/>
    <property type="match status" value="1"/>
</dbReference>
<dbReference type="AlphaFoldDB" id="A0A7D4BEP8"/>
<proteinExistence type="predicted"/>
<name>A0A7D4BEP8_9BACT</name>
<evidence type="ECO:0000256" key="2">
    <source>
        <dbReference type="SAM" id="Coils"/>
    </source>
</evidence>
<dbReference type="EMBL" id="CP041345">
    <property type="protein sequence ID" value="QKG80118.1"/>
    <property type="molecule type" value="Genomic_DNA"/>
</dbReference>
<dbReference type="Gene3D" id="1.25.40.10">
    <property type="entry name" value="Tetratricopeptide repeat domain"/>
    <property type="match status" value="2"/>
</dbReference>
<keyword evidence="4" id="KW-1185">Reference proteome</keyword>
<reference evidence="3 4" key="1">
    <citation type="submission" date="2019-07" db="EMBL/GenBank/DDBJ databases">
        <title>Thalassofilum flectens gen. nov., sp. nov., a novel moderate thermophilic anaerobe from a shallow sea hot spring in Kunashir Island (Russia), representing a new family in the order Bacteroidales, and proposal of Thalassofilacea fam. nov.</title>
        <authorList>
            <person name="Kochetkova T.V."/>
            <person name="Podosokorskaya O.A."/>
            <person name="Novikov A."/>
            <person name="Elcheninov A.G."/>
            <person name="Toshchakov S.V."/>
            <person name="Kublanov I.V."/>
        </authorList>
    </citation>
    <scope>NUCLEOTIDE SEQUENCE [LARGE SCALE GENOMIC DNA]</scope>
    <source>
        <strain evidence="3 4">38-H</strain>
    </source>
</reference>
<dbReference type="Proteomes" id="UP000500961">
    <property type="component" value="Chromosome"/>
</dbReference>
<feature type="coiled-coil region" evidence="2">
    <location>
        <begin position="71"/>
        <end position="98"/>
    </location>
</feature>
<feature type="repeat" description="TPR" evidence="1">
    <location>
        <begin position="194"/>
        <end position="227"/>
    </location>
</feature>
<dbReference type="InterPro" id="IPR011990">
    <property type="entry name" value="TPR-like_helical_dom_sf"/>
</dbReference>
<evidence type="ECO:0000313" key="3">
    <source>
        <dbReference type="EMBL" id="QKG80118.1"/>
    </source>
</evidence>
<dbReference type="InterPro" id="IPR019734">
    <property type="entry name" value="TPR_rpt"/>
</dbReference>